<dbReference type="CDD" id="cd08893">
    <property type="entry name" value="SRPBCC_CalC_Aha1-like_GntR-HTH"/>
    <property type="match status" value="1"/>
</dbReference>
<proteinExistence type="inferred from homology"/>
<dbReference type="InterPro" id="IPR036388">
    <property type="entry name" value="WH-like_DNA-bd_sf"/>
</dbReference>
<dbReference type="SUPFAM" id="SSF46785">
    <property type="entry name" value="Winged helix' DNA-binding domain"/>
    <property type="match status" value="1"/>
</dbReference>
<organism evidence="4 5">
    <name type="scientific">Blastococcus brunescens</name>
    <dbReference type="NCBI Taxonomy" id="1564165"/>
    <lineage>
        <taxon>Bacteria</taxon>
        <taxon>Bacillati</taxon>
        <taxon>Actinomycetota</taxon>
        <taxon>Actinomycetes</taxon>
        <taxon>Geodermatophilales</taxon>
        <taxon>Geodermatophilaceae</taxon>
        <taxon>Blastococcus</taxon>
    </lineage>
</organism>
<dbReference type="SUPFAM" id="SSF55961">
    <property type="entry name" value="Bet v1-like"/>
    <property type="match status" value="1"/>
</dbReference>
<dbReference type="Gene3D" id="3.30.530.20">
    <property type="match status" value="1"/>
</dbReference>
<comment type="similarity">
    <text evidence="1">Belongs to the AHA1 family.</text>
</comment>
<name>A0ABZ1AVS2_9ACTN</name>
<gene>
    <name evidence="4" type="ORF">U6N30_16805</name>
</gene>
<dbReference type="InterPro" id="IPR013538">
    <property type="entry name" value="ASHA1/2-like_C"/>
</dbReference>
<evidence type="ECO:0000313" key="4">
    <source>
        <dbReference type="EMBL" id="WRL61788.1"/>
    </source>
</evidence>
<protein>
    <submittedName>
        <fullName evidence="4">SRPBCC domain-containing protein</fullName>
    </submittedName>
</protein>
<dbReference type="Proteomes" id="UP001324287">
    <property type="component" value="Chromosome"/>
</dbReference>
<dbReference type="RefSeq" id="WP_324273148.1">
    <property type="nucleotide sequence ID" value="NZ_CP141261.1"/>
</dbReference>
<dbReference type="InterPro" id="IPR036390">
    <property type="entry name" value="WH_DNA-bd_sf"/>
</dbReference>
<dbReference type="InterPro" id="IPR023393">
    <property type="entry name" value="START-like_dom_sf"/>
</dbReference>
<evidence type="ECO:0000256" key="1">
    <source>
        <dbReference type="ARBA" id="ARBA00006817"/>
    </source>
</evidence>
<evidence type="ECO:0000259" key="3">
    <source>
        <dbReference type="Pfam" id="PF08327"/>
    </source>
</evidence>
<dbReference type="Gene3D" id="1.10.10.10">
    <property type="entry name" value="Winged helix-like DNA-binding domain superfamily/Winged helix DNA-binding domain"/>
    <property type="match status" value="1"/>
</dbReference>
<sequence length="242" mass="26874">MARQSASQHLALLEAANLVSTVWHGREKLHYLNPVPLHEVQERWMSTFEIPRLRALSAVRQSAEEQAMSHPPTYVYVTYIRASPEQVWTALTDADLTARYWGHRNESDWQDGSTWEHVRTDGSGISDITGTVLEVRPPEHLVVTFPGSDEQRNGTPSRVTFTIEPHQDIVRLTVRHEDIPTAADLEALSAGWPAVLANLKSLLETGDVLPQAPGRCTPSCGRRRWRTTTEPSAGGAGSRSLG</sequence>
<dbReference type="Pfam" id="PF08327">
    <property type="entry name" value="AHSA1"/>
    <property type="match status" value="1"/>
</dbReference>
<evidence type="ECO:0000256" key="2">
    <source>
        <dbReference type="SAM" id="MobiDB-lite"/>
    </source>
</evidence>
<evidence type="ECO:0000313" key="5">
    <source>
        <dbReference type="Proteomes" id="UP001324287"/>
    </source>
</evidence>
<accession>A0ABZ1AVS2</accession>
<keyword evidence="5" id="KW-1185">Reference proteome</keyword>
<reference evidence="4 5" key="1">
    <citation type="submission" date="2023-12" db="EMBL/GenBank/DDBJ databases">
        <title>Blastococcus brunescens sp. nov., an actonobacterium isolated from sandstone collected in sahara desert.</title>
        <authorList>
            <person name="Gtari M."/>
            <person name="Ghodhbane F."/>
        </authorList>
    </citation>
    <scope>NUCLEOTIDE SEQUENCE [LARGE SCALE GENOMIC DNA]</scope>
    <source>
        <strain evidence="4 5">BMG 8361</strain>
    </source>
</reference>
<dbReference type="EMBL" id="CP141261">
    <property type="protein sequence ID" value="WRL61788.1"/>
    <property type="molecule type" value="Genomic_DNA"/>
</dbReference>
<feature type="domain" description="Activator of Hsp90 ATPase homologue 1/2-like C-terminal" evidence="3">
    <location>
        <begin position="81"/>
        <end position="204"/>
    </location>
</feature>
<feature type="region of interest" description="Disordered" evidence="2">
    <location>
        <begin position="219"/>
        <end position="242"/>
    </location>
</feature>